<reference evidence="1 2" key="1">
    <citation type="submission" date="2016-02" db="EMBL/GenBank/DDBJ databases">
        <title>Comparative genomic and transcriptomic foundation for Pichia pastoris.</title>
        <authorList>
            <person name="Love K.R."/>
            <person name="Shah K.A."/>
            <person name="Whittaker C.A."/>
            <person name="Wu J."/>
            <person name="Bartlett M.C."/>
            <person name="Ma D."/>
            <person name="Leeson R.L."/>
            <person name="Priest M."/>
            <person name="Young S.K."/>
            <person name="Love J.C."/>
        </authorList>
    </citation>
    <scope>NUCLEOTIDE SEQUENCE [LARGE SCALE GENOMIC DNA]</scope>
    <source>
        <strain evidence="1 2">ATCC 28485</strain>
    </source>
</reference>
<sequence>MERAKLVSKSLRGVTRLCSLNSYPELWTWNENPTHLPRILIPWSLKIHRPLAQPFKKDNNHVTFHHVGSLFFFRVTLSSDNSIAYIYHRGLSSLESCTQS</sequence>
<dbReference type="Proteomes" id="UP000094565">
    <property type="component" value="Chromosome 2"/>
</dbReference>
<keyword evidence="2" id="KW-1185">Reference proteome</keyword>
<name>A0A1B2JCX5_PICPA</name>
<evidence type="ECO:0000313" key="1">
    <source>
        <dbReference type="EMBL" id="ANZ75880.1"/>
    </source>
</evidence>
<evidence type="ECO:0000313" key="2">
    <source>
        <dbReference type="Proteomes" id="UP000094565"/>
    </source>
</evidence>
<gene>
    <name evidence="1" type="ORF">ATY40_BA7502500</name>
</gene>
<proteinExistence type="predicted"/>
<accession>A0A1B2JCX5</accession>
<organism evidence="1 2">
    <name type="scientific">Komagataella pastoris</name>
    <name type="common">Yeast</name>
    <name type="synonym">Pichia pastoris</name>
    <dbReference type="NCBI Taxonomy" id="4922"/>
    <lineage>
        <taxon>Eukaryota</taxon>
        <taxon>Fungi</taxon>
        <taxon>Dikarya</taxon>
        <taxon>Ascomycota</taxon>
        <taxon>Saccharomycotina</taxon>
        <taxon>Pichiomycetes</taxon>
        <taxon>Pichiales</taxon>
        <taxon>Pichiaceae</taxon>
        <taxon>Komagataella</taxon>
    </lineage>
</organism>
<dbReference type="EMBL" id="CP014585">
    <property type="protein sequence ID" value="ANZ75880.1"/>
    <property type="molecule type" value="Genomic_DNA"/>
</dbReference>
<dbReference type="AlphaFoldDB" id="A0A1B2JCX5"/>
<protein>
    <submittedName>
        <fullName evidence="1">BA75_02500T0</fullName>
    </submittedName>
</protein>